<dbReference type="AlphaFoldDB" id="A0LJ22"/>
<dbReference type="EC" id="4.1.1.81" evidence="4"/>
<dbReference type="eggNOG" id="COG0079">
    <property type="taxonomic scope" value="Bacteria"/>
</dbReference>
<protein>
    <recommendedName>
        <fullName evidence="4">threonine-phosphate decarboxylase</fullName>
        <ecNumber evidence="4">4.1.1.81</ecNumber>
    </recommendedName>
    <alternativeName>
        <fullName evidence="8">L-threonine-O-3-phosphate decarboxylase</fullName>
    </alternativeName>
</protein>
<keyword evidence="6" id="KW-0663">Pyridoxal phosphate</keyword>
<dbReference type="Pfam" id="PF00155">
    <property type="entry name" value="Aminotran_1_2"/>
    <property type="match status" value="1"/>
</dbReference>
<dbReference type="InterPro" id="IPR015424">
    <property type="entry name" value="PyrdxlP-dep_Trfase"/>
</dbReference>
<dbReference type="Gene3D" id="3.40.640.10">
    <property type="entry name" value="Type I PLP-dependent aspartate aminotransferase-like (Major domain)"/>
    <property type="match status" value="1"/>
</dbReference>
<dbReference type="SUPFAM" id="SSF53383">
    <property type="entry name" value="PLP-dependent transferases"/>
    <property type="match status" value="1"/>
</dbReference>
<comment type="cofactor">
    <cofactor evidence="1">
        <name>pyridoxal 5'-phosphate</name>
        <dbReference type="ChEBI" id="CHEBI:597326"/>
    </cofactor>
</comment>
<dbReference type="KEGG" id="sfu:Sfum_1737"/>
<dbReference type="InterPro" id="IPR005860">
    <property type="entry name" value="CobD"/>
</dbReference>
<evidence type="ECO:0000256" key="5">
    <source>
        <dbReference type="ARBA" id="ARBA00022573"/>
    </source>
</evidence>
<evidence type="ECO:0000313" key="12">
    <source>
        <dbReference type="Proteomes" id="UP000001784"/>
    </source>
</evidence>
<evidence type="ECO:0000259" key="10">
    <source>
        <dbReference type="Pfam" id="PF00155"/>
    </source>
</evidence>
<dbReference type="InterPro" id="IPR015422">
    <property type="entry name" value="PyrdxlP-dep_Trfase_small"/>
</dbReference>
<keyword evidence="7 11" id="KW-0456">Lyase</keyword>
<dbReference type="OrthoDB" id="9813612at2"/>
<dbReference type="PANTHER" id="PTHR42885">
    <property type="entry name" value="HISTIDINOL-PHOSPHATE AMINOTRANSFERASE-RELATED"/>
    <property type="match status" value="1"/>
</dbReference>
<name>A0LJ22_SYNFM</name>
<feature type="domain" description="Aminotransferase class I/classII large" evidence="10">
    <location>
        <begin position="49"/>
        <end position="354"/>
    </location>
</feature>
<accession>A0LJ22</accession>
<dbReference type="PROSITE" id="PS00105">
    <property type="entry name" value="AA_TRANSFER_CLASS_1"/>
    <property type="match status" value="1"/>
</dbReference>
<evidence type="ECO:0000256" key="3">
    <source>
        <dbReference type="ARBA" id="ARBA00004953"/>
    </source>
</evidence>
<evidence type="ECO:0000313" key="11">
    <source>
        <dbReference type="EMBL" id="ABK17424.1"/>
    </source>
</evidence>
<evidence type="ECO:0000256" key="1">
    <source>
        <dbReference type="ARBA" id="ARBA00001933"/>
    </source>
</evidence>
<dbReference type="InterPro" id="IPR015421">
    <property type="entry name" value="PyrdxlP-dep_Trfase_major"/>
</dbReference>
<dbReference type="Proteomes" id="UP000001784">
    <property type="component" value="Chromosome"/>
</dbReference>
<keyword evidence="12" id="KW-1185">Reference proteome</keyword>
<dbReference type="GO" id="GO:0009236">
    <property type="term" value="P:cobalamin biosynthetic process"/>
    <property type="evidence" value="ECO:0007669"/>
    <property type="project" value="UniProtKB-UniPathway"/>
</dbReference>
<reference evidence="11 12" key="1">
    <citation type="submission" date="2006-10" db="EMBL/GenBank/DDBJ databases">
        <title>Complete sequence of Syntrophobacter fumaroxidans MPOB.</title>
        <authorList>
            <consortium name="US DOE Joint Genome Institute"/>
            <person name="Copeland A."/>
            <person name="Lucas S."/>
            <person name="Lapidus A."/>
            <person name="Barry K."/>
            <person name="Detter J.C."/>
            <person name="Glavina del Rio T."/>
            <person name="Hammon N."/>
            <person name="Israni S."/>
            <person name="Pitluck S."/>
            <person name="Goltsman E.G."/>
            <person name="Martinez M."/>
            <person name="Schmutz J."/>
            <person name="Larimer F."/>
            <person name="Land M."/>
            <person name="Hauser L."/>
            <person name="Kyrpides N."/>
            <person name="Kim E."/>
            <person name="Boone D.R."/>
            <person name="Brockman F."/>
            <person name="Culley D."/>
            <person name="Ferry J."/>
            <person name="Gunsalus R."/>
            <person name="McInerney M.J."/>
            <person name="Morrison M."/>
            <person name="Plugge C."/>
            <person name="Rohlin L."/>
            <person name="Scholten J."/>
            <person name="Sieber J."/>
            <person name="Stams A.J.M."/>
            <person name="Worm P."/>
            <person name="Henstra A.M."/>
            <person name="Richardson P."/>
        </authorList>
    </citation>
    <scope>NUCLEOTIDE SEQUENCE [LARGE SCALE GENOMIC DNA]</scope>
    <source>
        <strain evidence="12">DSM 10017 / MPOB</strain>
    </source>
</reference>
<dbReference type="InterPro" id="IPR004838">
    <property type="entry name" value="NHTrfase_class1_PyrdxlP-BS"/>
</dbReference>
<dbReference type="PANTHER" id="PTHR42885:SF1">
    <property type="entry name" value="THREONINE-PHOSPHATE DECARBOXYLASE"/>
    <property type="match status" value="1"/>
</dbReference>
<evidence type="ECO:0000256" key="2">
    <source>
        <dbReference type="ARBA" id="ARBA00003444"/>
    </source>
</evidence>
<dbReference type="UniPathway" id="UPA00148"/>
<evidence type="ECO:0000256" key="7">
    <source>
        <dbReference type="ARBA" id="ARBA00023239"/>
    </source>
</evidence>
<dbReference type="Gene3D" id="3.90.1150.10">
    <property type="entry name" value="Aspartate Aminotransferase, domain 1"/>
    <property type="match status" value="1"/>
</dbReference>
<dbReference type="GO" id="GO:0048472">
    <property type="term" value="F:threonine-phosphate decarboxylase activity"/>
    <property type="evidence" value="ECO:0007669"/>
    <property type="project" value="UniProtKB-EC"/>
</dbReference>
<dbReference type="STRING" id="335543.Sfum_1737"/>
<comment type="function">
    <text evidence="2">Decarboxylates L-threonine-O-3-phosphate to yield (R)-1-amino-2-propanol O-2-phosphate, the precursor for the linkage between the nucleotide loop and the corrin ring in cobalamin.</text>
</comment>
<evidence type="ECO:0000256" key="6">
    <source>
        <dbReference type="ARBA" id="ARBA00022898"/>
    </source>
</evidence>
<evidence type="ECO:0000256" key="8">
    <source>
        <dbReference type="ARBA" id="ARBA00029996"/>
    </source>
</evidence>
<evidence type="ECO:0000256" key="9">
    <source>
        <dbReference type="ARBA" id="ARBA00048531"/>
    </source>
</evidence>
<sequence>MTLAHGGNVYEISARLGCSPDAILDYSASINPLGPPAGLLDEFTSHYHRLQHYPDIGNRALIEAIAGYHSVSPSRVVVGNGSTELIYWLPRVLGVRRGVVVLPTFSEYQKAFELNGVELQKLVTSSANGFQPSVEQLEHVWEESLPETILFTHPGSPAGTLLDVSVRDWIRNKCRDDGPICILDEAFVDFCEEESLKGLLEASENLVIIRSVTKFYGLPGIRLGYLLTSEDTARKMRGTLPPWSVNTYAQIAGTYCFTRSGYREETLRVVESGRRSVKEALEAAGRLKVFPGKANYLLVEMDARLPPAHVLQKDLLASDRILIRDCRSFEGLGDHHFRVAIRRPEQNQRLIDGICGWLKNTA</sequence>
<dbReference type="NCBIfam" id="TIGR01140">
    <property type="entry name" value="L_thr_O3P_dcar"/>
    <property type="match status" value="1"/>
</dbReference>
<dbReference type="HOGENOM" id="CLU_017584_3_2_7"/>
<comment type="catalytic activity">
    <reaction evidence="9">
        <text>O-phospho-L-threonine + H(+) = (R)-1-aminopropan-2-yl phosphate + CO2</text>
        <dbReference type="Rhea" id="RHEA:11492"/>
        <dbReference type="ChEBI" id="CHEBI:15378"/>
        <dbReference type="ChEBI" id="CHEBI:16526"/>
        <dbReference type="ChEBI" id="CHEBI:58563"/>
        <dbReference type="ChEBI" id="CHEBI:58675"/>
        <dbReference type="EC" id="4.1.1.81"/>
    </reaction>
</comment>
<dbReference type="RefSeq" id="WP_011698594.1">
    <property type="nucleotide sequence ID" value="NC_008554.1"/>
</dbReference>
<comment type="pathway">
    <text evidence="3">Cofactor biosynthesis; adenosylcobalamin biosynthesis.</text>
</comment>
<dbReference type="CDD" id="cd00609">
    <property type="entry name" value="AAT_like"/>
    <property type="match status" value="1"/>
</dbReference>
<dbReference type="InterPro" id="IPR004839">
    <property type="entry name" value="Aminotransferase_I/II_large"/>
</dbReference>
<evidence type="ECO:0000256" key="4">
    <source>
        <dbReference type="ARBA" id="ARBA00012285"/>
    </source>
</evidence>
<keyword evidence="5" id="KW-0169">Cobalamin biosynthesis</keyword>
<gene>
    <name evidence="11" type="ordered locus">Sfum_1737</name>
</gene>
<organism evidence="11 12">
    <name type="scientific">Syntrophobacter fumaroxidans (strain DSM 10017 / MPOB)</name>
    <dbReference type="NCBI Taxonomy" id="335543"/>
    <lineage>
        <taxon>Bacteria</taxon>
        <taxon>Pseudomonadati</taxon>
        <taxon>Thermodesulfobacteriota</taxon>
        <taxon>Syntrophobacteria</taxon>
        <taxon>Syntrophobacterales</taxon>
        <taxon>Syntrophobacteraceae</taxon>
        <taxon>Syntrophobacter</taxon>
    </lineage>
</organism>
<dbReference type="EMBL" id="CP000478">
    <property type="protein sequence ID" value="ABK17424.1"/>
    <property type="molecule type" value="Genomic_DNA"/>
</dbReference>
<dbReference type="GO" id="GO:0030170">
    <property type="term" value="F:pyridoxal phosphate binding"/>
    <property type="evidence" value="ECO:0007669"/>
    <property type="project" value="InterPro"/>
</dbReference>
<proteinExistence type="predicted"/>
<dbReference type="InParanoid" id="A0LJ22"/>